<evidence type="ECO:0000313" key="3">
    <source>
        <dbReference type="Proteomes" id="UP000053372"/>
    </source>
</evidence>
<evidence type="ECO:0000313" key="1">
    <source>
        <dbReference type="EMBL" id="KST63559.1"/>
    </source>
</evidence>
<keyword evidence="3" id="KW-1185">Reference proteome</keyword>
<reference evidence="1 3" key="1">
    <citation type="journal article" date="2015" name="Genome Announc.">
        <title>Draft Genome of the Euendolithic (true boring) Cyanobacterium Mastigocoleus testarum strain BC008.</title>
        <authorList>
            <person name="Guida B.S."/>
            <person name="Garcia-Pichel F."/>
        </authorList>
    </citation>
    <scope>NUCLEOTIDE SEQUENCE [LARGE SCALE GENOMIC DNA]</scope>
    <source>
        <strain evidence="1 3">BC008</strain>
    </source>
</reference>
<dbReference type="EMBL" id="LMTZ01000137">
    <property type="protein sequence ID" value="KST63559.1"/>
    <property type="molecule type" value="Genomic_DNA"/>
</dbReference>
<accession>A0A0V7ZGK3</accession>
<dbReference type="AlphaFoldDB" id="A0A0V7ZGK3"/>
<organism evidence="1 3">
    <name type="scientific">Mastigocoleus testarum BC008</name>
    <dbReference type="NCBI Taxonomy" id="371196"/>
    <lineage>
        <taxon>Bacteria</taxon>
        <taxon>Bacillati</taxon>
        <taxon>Cyanobacteriota</taxon>
        <taxon>Cyanophyceae</taxon>
        <taxon>Nostocales</taxon>
        <taxon>Hapalosiphonaceae</taxon>
        <taxon>Mastigocoleus</taxon>
    </lineage>
</organism>
<sequence>MLSRNFIYSTFILIFFTNTVQAQTQISKHHQFVRSNPIGRILSGDRNKEEGSSIFPGDRIHPRSGTVKILCYPNKKILLLGEGLVDDTADKCVKPTELGKCATNNKRNCSRTKTQTTN</sequence>
<dbReference type="RefSeq" id="WP_058183530.1">
    <property type="nucleotide sequence ID" value="NZ_LMTZ01000065.1"/>
</dbReference>
<gene>
    <name evidence="2" type="ORF">BC008_00795</name>
    <name evidence="1" type="ORF">BC008_13930</name>
</gene>
<proteinExistence type="predicted"/>
<dbReference type="Proteomes" id="UP000053372">
    <property type="component" value="Unassembled WGS sequence"/>
</dbReference>
<comment type="caution">
    <text evidence="1">The sequence shown here is derived from an EMBL/GenBank/DDBJ whole genome shotgun (WGS) entry which is preliminary data.</text>
</comment>
<name>A0A0V7ZGK3_9CYAN</name>
<dbReference type="EMBL" id="LMTZ01000065">
    <property type="protein sequence ID" value="KST68440.1"/>
    <property type="molecule type" value="Genomic_DNA"/>
</dbReference>
<protein>
    <submittedName>
        <fullName evidence="1">Uncharacterized protein</fullName>
    </submittedName>
</protein>
<evidence type="ECO:0000313" key="2">
    <source>
        <dbReference type="EMBL" id="KST68440.1"/>
    </source>
</evidence>